<feature type="binding site" evidence="5">
    <location>
        <begin position="73"/>
        <end position="80"/>
    </location>
    <ligand>
        <name>substrate</name>
    </ligand>
</feature>
<dbReference type="RefSeq" id="WP_255874194.1">
    <property type="nucleotide sequence ID" value="NZ_JACASI010000024.1"/>
</dbReference>
<dbReference type="InterPro" id="IPR000544">
    <property type="entry name" value="Octanoyltransferase"/>
</dbReference>
<evidence type="ECO:0000256" key="5">
    <source>
        <dbReference type="HAMAP-Rule" id="MF_00013"/>
    </source>
</evidence>
<dbReference type="HAMAP" id="MF_00013">
    <property type="entry name" value="LipB"/>
    <property type="match status" value="1"/>
</dbReference>
<evidence type="ECO:0000256" key="4">
    <source>
        <dbReference type="ARBA" id="ARBA00024732"/>
    </source>
</evidence>
<sequence length="252" mass="27440">MAADTCKPVICNLGRRDYETVWRAMSHYTDNRGNDAQDQIWCVEHPPVFTQGQAGKAEHLLNTGDIPVVQVDRGGQVTYHGPGQLVVYPLLDLRRSKIGVRDLVTALEEATVAMLGEFGVAAAPRADAPGVYLTEGPRAGNKIASIGLRVRRGCSFHGIAINIDMDLGPFLRINPCGYAGMQMVQMAEVIQPTPAWEAVAKRFVTALLNKLQLPEANWQPVDEHLFDEFSSDKKIIEAAASGQAAEPGNNHV</sequence>
<keyword evidence="2 5" id="KW-0808">Transferase</keyword>
<dbReference type="NCBIfam" id="TIGR00214">
    <property type="entry name" value="lipB"/>
    <property type="match status" value="1"/>
</dbReference>
<evidence type="ECO:0000256" key="1">
    <source>
        <dbReference type="ARBA" id="ARBA00004821"/>
    </source>
</evidence>
<evidence type="ECO:0000256" key="6">
    <source>
        <dbReference type="PIRNR" id="PIRNR016262"/>
    </source>
</evidence>
<comment type="catalytic activity">
    <reaction evidence="5 6">
        <text>octanoyl-[ACP] + L-lysyl-[protein] = N(6)-octanoyl-L-lysyl-[protein] + holo-[ACP] + H(+)</text>
        <dbReference type="Rhea" id="RHEA:17665"/>
        <dbReference type="Rhea" id="RHEA-COMP:9636"/>
        <dbReference type="Rhea" id="RHEA-COMP:9685"/>
        <dbReference type="Rhea" id="RHEA-COMP:9752"/>
        <dbReference type="Rhea" id="RHEA-COMP:9928"/>
        <dbReference type="ChEBI" id="CHEBI:15378"/>
        <dbReference type="ChEBI" id="CHEBI:29969"/>
        <dbReference type="ChEBI" id="CHEBI:64479"/>
        <dbReference type="ChEBI" id="CHEBI:78463"/>
        <dbReference type="ChEBI" id="CHEBI:78809"/>
        <dbReference type="EC" id="2.3.1.181"/>
    </reaction>
</comment>
<feature type="domain" description="BPL/LPL catalytic" evidence="7">
    <location>
        <begin position="34"/>
        <end position="215"/>
    </location>
</feature>
<feature type="binding site" evidence="5">
    <location>
        <begin position="158"/>
        <end position="160"/>
    </location>
    <ligand>
        <name>substrate</name>
    </ligand>
</feature>
<protein>
    <recommendedName>
        <fullName evidence="5 6">Octanoyltransferase</fullName>
        <ecNumber evidence="5 6">2.3.1.181</ecNumber>
    </recommendedName>
    <alternativeName>
        <fullName evidence="5">Lipoate-protein ligase B</fullName>
    </alternativeName>
    <alternativeName>
        <fullName evidence="5">Lipoyl/octanoyl transferase</fullName>
    </alternativeName>
    <alternativeName>
        <fullName evidence="5">Octanoyl-[acyl-carrier-protein]-protein N-octanoyltransferase</fullName>
    </alternativeName>
</protein>
<feature type="binding site" evidence="5">
    <location>
        <begin position="145"/>
        <end position="147"/>
    </location>
    <ligand>
        <name>substrate</name>
    </ligand>
</feature>
<dbReference type="PANTHER" id="PTHR10993:SF7">
    <property type="entry name" value="LIPOYLTRANSFERASE 2, MITOCHONDRIAL-RELATED"/>
    <property type="match status" value="1"/>
</dbReference>
<dbReference type="InterPro" id="IPR020605">
    <property type="entry name" value="Octanoyltransferase_CS"/>
</dbReference>
<keyword evidence="9" id="KW-1185">Reference proteome</keyword>
<evidence type="ECO:0000259" key="7">
    <source>
        <dbReference type="PROSITE" id="PS51733"/>
    </source>
</evidence>
<keyword evidence="3 5" id="KW-0012">Acyltransferase</keyword>
<feature type="active site" description="Acyl-thioester intermediate" evidence="5">
    <location>
        <position position="176"/>
    </location>
</feature>
<organism evidence="8 9">
    <name type="scientific">Microbulbifer elongatus</name>
    <dbReference type="NCBI Taxonomy" id="86173"/>
    <lineage>
        <taxon>Bacteria</taxon>
        <taxon>Pseudomonadati</taxon>
        <taxon>Pseudomonadota</taxon>
        <taxon>Gammaproteobacteria</taxon>
        <taxon>Cellvibrionales</taxon>
        <taxon>Microbulbiferaceae</taxon>
        <taxon>Microbulbifer</taxon>
    </lineage>
</organism>
<gene>
    <name evidence="5 8" type="primary">lipB</name>
    <name evidence="8" type="ORF">HXX02_07660</name>
</gene>
<evidence type="ECO:0000256" key="3">
    <source>
        <dbReference type="ARBA" id="ARBA00023315"/>
    </source>
</evidence>
<dbReference type="PROSITE" id="PS01313">
    <property type="entry name" value="LIPB"/>
    <property type="match status" value="1"/>
</dbReference>
<dbReference type="InterPro" id="IPR045864">
    <property type="entry name" value="aa-tRNA-synth_II/BPL/LPL"/>
</dbReference>
<comment type="similarity">
    <text evidence="5 6">Belongs to the LipB family.</text>
</comment>
<proteinExistence type="inferred from homology"/>
<dbReference type="GO" id="GO:0033819">
    <property type="term" value="F:lipoyl(octanoyl) transferase activity"/>
    <property type="evidence" value="ECO:0007669"/>
    <property type="project" value="UniProtKB-EC"/>
</dbReference>
<keyword evidence="5" id="KW-0963">Cytoplasm</keyword>
<dbReference type="PANTHER" id="PTHR10993">
    <property type="entry name" value="OCTANOYLTRANSFERASE"/>
    <property type="match status" value="1"/>
</dbReference>
<feature type="site" description="Lowers pKa of active site Cys" evidence="5">
    <location>
        <position position="142"/>
    </location>
</feature>
<evidence type="ECO:0000313" key="8">
    <source>
        <dbReference type="EMBL" id="MCQ3829318.1"/>
    </source>
</evidence>
<comment type="miscellaneous">
    <text evidence="5">In the reaction, the free carboxyl group of octanoic acid is attached via an amide linkage to the epsilon-amino group of a specific lysine residue of lipoyl domains of lipoate-dependent enzymes.</text>
</comment>
<reference evidence="8" key="1">
    <citation type="thesis" date="2020" institute="Technische Universitat Dresden" country="Dresden, Germany">
        <title>The Agarolytic System of Microbulbifer elongatus PORT2, Isolated from Batu Karas, Pangandaran West Java Indonesia.</title>
        <authorList>
            <person name="Anggraeni S.R."/>
        </authorList>
    </citation>
    <scope>NUCLEOTIDE SEQUENCE</scope>
    <source>
        <strain evidence="8">PORT2</strain>
    </source>
</reference>
<comment type="function">
    <text evidence="4 5 6">Catalyzes the transfer of endogenously produced octanoic acid from octanoyl-acyl-carrier-protein onto the lipoyl domains of lipoate-dependent enzymes. Lipoyl-ACP can also act as a substrate although octanoyl-ACP is likely to be the physiological substrate.</text>
</comment>
<dbReference type="EMBL" id="JACASI010000024">
    <property type="protein sequence ID" value="MCQ3829318.1"/>
    <property type="molecule type" value="Genomic_DNA"/>
</dbReference>
<evidence type="ECO:0000256" key="2">
    <source>
        <dbReference type="ARBA" id="ARBA00022679"/>
    </source>
</evidence>
<dbReference type="NCBIfam" id="NF010922">
    <property type="entry name" value="PRK14342.1"/>
    <property type="match status" value="1"/>
</dbReference>
<dbReference type="Proteomes" id="UP001205566">
    <property type="component" value="Unassembled WGS sequence"/>
</dbReference>
<dbReference type="EC" id="2.3.1.181" evidence="5 6"/>
<dbReference type="Pfam" id="PF21948">
    <property type="entry name" value="LplA-B_cat"/>
    <property type="match status" value="1"/>
</dbReference>
<dbReference type="InterPro" id="IPR004143">
    <property type="entry name" value="BPL_LPL_catalytic"/>
</dbReference>
<dbReference type="PIRSF" id="PIRSF016262">
    <property type="entry name" value="LPLase"/>
    <property type="match status" value="1"/>
</dbReference>
<comment type="pathway">
    <text evidence="1 5 6">Protein modification; protein lipoylation via endogenous pathway; protein N(6)-(lipoyl)lysine from octanoyl-[acyl-carrier-protein]: step 1/2.</text>
</comment>
<name>A0ABT1NZN1_9GAMM</name>
<dbReference type="CDD" id="cd16444">
    <property type="entry name" value="LipB"/>
    <property type="match status" value="1"/>
</dbReference>
<comment type="caution">
    <text evidence="8">The sequence shown here is derived from an EMBL/GenBank/DDBJ whole genome shotgun (WGS) entry which is preliminary data.</text>
</comment>
<dbReference type="PROSITE" id="PS51733">
    <property type="entry name" value="BPL_LPL_CATALYTIC"/>
    <property type="match status" value="1"/>
</dbReference>
<evidence type="ECO:0000313" key="9">
    <source>
        <dbReference type="Proteomes" id="UP001205566"/>
    </source>
</evidence>
<dbReference type="SUPFAM" id="SSF55681">
    <property type="entry name" value="Class II aaRS and biotin synthetases"/>
    <property type="match status" value="1"/>
</dbReference>
<accession>A0ABT1NZN1</accession>
<comment type="subcellular location">
    <subcellularLocation>
        <location evidence="5">Cytoplasm</location>
    </subcellularLocation>
</comment>
<dbReference type="Gene3D" id="3.30.930.10">
    <property type="entry name" value="Bira Bifunctional Protein, Domain 2"/>
    <property type="match status" value="1"/>
</dbReference>